<comment type="caution">
    <text evidence="1">The sequence shown here is derived from an EMBL/GenBank/DDBJ whole genome shotgun (WGS) entry which is preliminary data.</text>
</comment>
<dbReference type="EMBL" id="AKWM02000058">
    <property type="protein sequence ID" value="EKR99194.1"/>
    <property type="molecule type" value="Genomic_DNA"/>
</dbReference>
<reference evidence="1 2" key="1">
    <citation type="journal article" date="2014" name="Int. J. Syst. Evol. Microbiol.">
        <title>Leptospira mayottensis sp. nov., a pathogenic species of the genus Leptospira isolated from humans.</title>
        <authorList>
            <person name="Bourhy P."/>
            <person name="Collet L."/>
            <person name="Brisse S."/>
            <person name="Picardeau M."/>
        </authorList>
    </citation>
    <scope>NUCLEOTIDE SEQUENCE [LARGE SCALE GENOMIC DNA]</scope>
    <source>
        <strain evidence="1 2">200901122</strain>
    </source>
</reference>
<dbReference type="Proteomes" id="UP000001343">
    <property type="component" value="Unassembled WGS sequence"/>
</dbReference>
<gene>
    <name evidence="1" type="ORF">LEP1GSC125_3659</name>
</gene>
<protein>
    <submittedName>
        <fullName evidence="1">Uncharacterized protein</fullName>
    </submittedName>
</protein>
<dbReference type="AlphaFoldDB" id="A0AA87SVQ0"/>
<evidence type="ECO:0000313" key="2">
    <source>
        <dbReference type="Proteomes" id="UP000001343"/>
    </source>
</evidence>
<name>A0AA87SVQ0_9LEPT</name>
<organism evidence="1 2">
    <name type="scientific">Leptospira mayottensis 200901122</name>
    <dbReference type="NCBI Taxonomy" id="1193010"/>
    <lineage>
        <taxon>Bacteria</taxon>
        <taxon>Pseudomonadati</taxon>
        <taxon>Spirochaetota</taxon>
        <taxon>Spirochaetia</taxon>
        <taxon>Leptospirales</taxon>
        <taxon>Leptospiraceae</taxon>
        <taxon>Leptospira</taxon>
    </lineage>
</organism>
<accession>A0AA87SVQ0</accession>
<evidence type="ECO:0000313" key="1">
    <source>
        <dbReference type="EMBL" id="EKR99194.1"/>
    </source>
</evidence>
<proteinExistence type="predicted"/>
<sequence>MWIEHPWIFYRRANGVIEISGYSESDLGDFNDIQAKFKLPEKGFVLELKKIRDQQNEFENRIFKILDKMKIFQAKETSKLLAGNK</sequence>